<comment type="subcellular location">
    <subcellularLocation>
        <location evidence="1">Membrane</location>
        <topology evidence="1">Multi-pass membrane protein</topology>
    </subcellularLocation>
</comment>
<dbReference type="InterPro" id="IPR000620">
    <property type="entry name" value="EamA_dom"/>
</dbReference>
<protein>
    <submittedName>
        <fullName evidence="7">Permease of the drug/metabolite transporter (DMT) superfamily</fullName>
    </submittedName>
</protein>
<dbReference type="RefSeq" id="WP_089765658.1">
    <property type="nucleotide sequence ID" value="NZ_FNPB01000002.1"/>
</dbReference>
<dbReference type="InterPro" id="IPR050638">
    <property type="entry name" value="AA-Vitamin_Transporters"/>
</dbReference>
<feature type="transmembrane region" description="Helical" evidence="5">
    <location>
        <begin position="31"/>
        <end position="53"/>
    </location>
</feature>
<dbReference type="GO" id="GO:0016020">
    <property type="term" value="C:membrane"/>
    <property type="evidence" value="ECO:0007669"/>
    <property type="project" value="UniProtKB-SubCell"/>
</dbReference>
<evidence type="ECO:0000313" key="7">
    <source>
        <dbReference type="EMBL" id="SDX76901.1"/>
    </source>
</evidence>
<dbReference type="STRING" id="660517.SAMN04487946_102217"/>
<feature type="domain" description="EamA" evidence="6">
    <location>
        <begin position="151"/>
        <end position="287"/>
    </location>
</feature>
<dbReference type="SUPFAM" id="SSF103481">
    <property type="entry name" value="Multidrug resistance efflux transporter EmrE"/>
    <property type="match status" value="2"/>
</dbReference>
<dbReference type="PANTHER" id="PTHR32322">
    <property type="entry name" value="INNER MEMBRANE TRANSPORTER"/>
    <property type="match status" value="1"/>
</dbReference>
<evidence type="ECO:0000256" key="2">
    <source>
        <dbReference type="ARBA" id="ARBA00022692"/>
    </source>
</evidence>
<keyword evidence="2 5" id="KW-0812">Transmembrane</keyword>
<feature type="domain" description="EamA" evidence="6">
    <location>
        <begin position="6"/>
        <end position="137"/>
    </location>
</feature>
<feature type="transmembrane region" description="Helical" evidence="5">
    <location>
        <begin position="215"/>
        <end position="236"/>
    </location>
</feature>
<keyword evidence="4 5" id="KW-0472">Membrane</keyword>
<dbReference type="InterPro" id="IPR037185">
    <property type="entry name" value="EmrE-like"/>
</dbReference>
<feature type="transmembrane region" description="Helical" evidence="5">
    <location>
        <begin position="184"/>
        <end position="203"/>
    </location>
</feature>
<reference evidence="8" key="1">
    <citation type="submission" date="2016-10" db="EMBL/GenBank/DDBJ databases">
        <authorList>
            <person name="Varghese N."/>
            <person name="Submissions S."/>
        </authorList>
    </citation>
    <scope>NUCLEOTIDE SEQUENCE [LARGE SCALE GENOMIC DNA]</scope>
    <source>
        <strain evidence="8">CGMCC 1.10118</strain>
    </source>
</reference>
<feature type="transmembrane region" description="Helical" evidence="5">
    <location>
        <begin position="89"/>
        <end position="110"/>
    </location>
</feature>
<feature type="transmembrane region" description="Helical" evidence="5">
    <location>
        <begin position="248"/>
        <end position="265"/>
    </location>
</feature>
<name>A0A1H3EDW9_9EURY</name>
<organism evidence="7 8">
    <name type="scientific">Halobellus clavatus</name>
    <dbReference type="NCBI Taxonomy" id="660517"/>
    <lineage>
        <taxon>Archaea</taxon>
        <taxon>Methanobacteriati</taxon>
        <taxon>Methanobacteriota</taxon>
        <taxon>Stenosarchaea group</taxon>
        <taxon>Halobacteria</taxon>
        <taxon>Halobacteriales</taxon>
        <taxon>Haloferacaceae</taxon>
        <taxon>Halobellus</taxon>
    </lineage>
</organism>
<evidence type="ECO:0000313" key="8">
    <source>
        <dbReference type="Proteomes" id="UP000199170"/>
    </source>
</evidence>
<evidence type="ECO:0000256" key="1">
    <source>
        <dbReference type="ARBA" id="ARBA00004141"/>
    </source>
</evidence>
<feature type="transmembrane region" description="Helical" evidence="5">
    <location>
        <begin position="271"/>
        <end position="287"/>
    </location>
</feature>
<feature type="transmembrane region" description="Helical" evidence="5">
    <location>
        <begin position="65"/>
        <end position="83"/>
    </location>
</feature>
<sequence>MDTRTVAAFLLVAALWGTAFMVTKAGLAWIPPVLFAAYRFDVAAAVLLGLALWRGERLRPTGPEWRPILTGGVLLVGVHHAFLFAGQQYVTSAVAAVLLGLIPVLTPALVRLSTSAERLSPVGLLGVGLGFAGVVTIANPDPSNLAAADLRGVALVLGSAITFAVGAVGTHDAPTTMPTVSEQAWMMLVGAVTLHATSAALPTESLADPVWTPTAVASLAYLAVVAGAGGFALYFWLLRRVGPIQVSLLEYVIPIFAAVSGWLALGEALSRQTVLGFGIIVVGFVLVKRRALRAELRRWRDDRIGPFGTE</sequence>
<proteinExistence type="predicted"/>
<dbReference type="Proteomes" id="UP000199170">
    <property type="component" value="Unassembled WGS sequence"/>
</dbReference>
<feature type="transmembrane region" description="Helical" evidence="5">
    <location>
        <begin position="152"/>
        <end position="172"/>
    </location>
</feature>
<evidence type="ECO:0000256" key="4">
    <source>
        <dbReference type="ARBA" id="ARBA00023136"/>
    </source>
</evidence>
<dbReference type="EMBL" id="FNPB01000002">
    <property type="protein sequence ID" value="SDX76901.1"/>
    <property type="molecule type" value="Genomic_DNA"/>
</dbReference>
<keyword evidence="3 5" id="KW-1133">Transmembrane helix</keyword>
<dbReference type="Gene3D" id="1.10.3730.20">
    <property type="match status" value="1"/>
</dbReference>
<evidence type="ECO:0000256" key="5">
    <source>
        <dbReference type="SAM" id="Phobius"/>
    </source>
</evidence>
<dbReference type="PANTHER" id="PTHR32322:SF2">
    <property type="entry name" value="EAMA DOMAIN-CONTAINING PROTEIN"/>
    <property type="match status" value="1"/>
</dbReference>
<dbReference type="OrthoDB" id="17861at2157"/>
<evidence type="ECO:0000259" key="6">
    <source>
        <dbReference type="Pfam" id="PF00892"/>
    </source>
</evidence>
<feature type="transmembrane region" description="Helical" evidence="5">
    <location>
        <begin position="122"/>
        <end position="140"/>
    </location>
</feature>
<accession>A0A1H3EDW9</accession>
<keyword evidence="8" id="KW-1185">Reference proteome</keyword>
<dbReference type="Pfam" id="PF00892">
    <property type="entry name" value="EamA"/>
    <property type="match status" value="2"/>
</dbReference>
<dbReference type="AlphaFoldDB" id="A0A1H3EDW9"/>
<gene>
    <name evidence="7" type="ORF">SAMN04487946_102217</name>
</gene>
<evidence type="ECO:0000256" key="3">
    <source>
        <dbReference type="ARBA" id="ARBA00022989"/>
    </source>
</evidence>